<protein>
    <recommendedName>
        <fullName evidence="4">Ecp2 effector protein domain-containing protein</fullName>
    </recommendedName>
</protein>
<accession>A0A5B0P7I4</accession>
<feature type="signal peptide" evidence="1">
    <location>
        <begin position="1"/>
        <end position="23"/>
    </location>
</feature>
<evidence type="ECO:0008006" key="4">
    <source>
        <dbReference type="Google" id="ProtNLM"/>
    </source>
</evidence>
<sequence length="123" mass="12989">MTKMAVYTFFFLISLSTRSSILATDKICSATFTANKDDCAKARTFIPYTGPADNQVFDSKDVEKGKSGTCRISVSSKGDAANASASKKDIEAAIDDILSCSNSAGIAVIQGKVGTFEIDISQP</sequence>
<evidence type="ECO:0000256" key="1">
    <source>
        <dbReference type="SAM" id="SignalP"/>
    </source>
</evidence>
<name>A0A5B0P7I4_PUCGR</name>
<keyword evidence="1" id="KW-0732">Signal</keyword>
<evidence type="ECO:0000313" key="3">
    <source>
        <dbReference type="Proteomes" id="UP000324748"/>
    </source>
</evidence>
<dbReference type="AlphaFoldDB" id="A0A5B0P7I4"/>
<evidence type="ECO:0000313" key="2">
    <source>
        <dbReference type="EMBL" id="KAA1097507.1"/>
    </source>
</evidence>
<dbReference type="Proteomes" id="UP000324748">
    <property type="component" value="Unassembled WGS sequence"/>
</dbReference>
<dbReference type="EMBL" id="VSWC01000066">
    <property type="protein sequence ID" value="KAA1097507.1"/>
    <property type="molecule type" value="Genomic_DNA"/>
</dbReference>
<proteinExistence type="predicted"/>
<reference evidence="2 3" key="1">
    <citation type="submission" date="2019-05" db="EMBL/GenBank/DDBJ databases">
        <title>Emergence of the Ug99 lineage of the wheat stem rust pathogen through somatic hybridization.</title>
        <authorList>
            <person name="Li F."/>
            <person name="Upadhyaya N.M."/>
            <person name="Sperschneider J."/>
            <person name="Matny O."/>
            <person name="Nguyen-Phuc H."/>
            <person name="Mago R."/>
            <person name="Raley C."/>
            <person name="Miller M.E."/>
            <person name="Silverstein K.A.T."/>
            <person name="Henningsen E."/>
            <person name="Hirsch C.D."/>
            <person name="Visser B."/>
            <person name="Pretorius Z.A."/>
            <person name="Steffenson B.J."/>
            <person name="Schwessinger B."/>
            <person name="Dodds P.N."/>
            <person name="Figueroa M."/>
        </authorList>
    </citation>
    <scope>NUCLEOTIDE SEQUENCE [LARGE SCALE GENOMIC DNA]</scope>
    <source>
        <strain evidence="2">21-0</strain>
    </source>
</reference>
<feature type="chain" id="PRO_5022697992" description="Ecp2 effector protein domain-containing protein" evidence="1">
    <location>
        <begin position="24"/>
        <end position="123"/>
    </location>
</feature>
<keyword evidence="3" id="KW-1185">Reference proteome</keyword>
<gene>
    <name evidence="2" type="ORF">PGT21_009190</name>
</gene>
<organism evidence="2 3">
    <name type="scientific">Puccinia graminis f. sp. tritici</name>
    <dbReference type="NCBI Taxonomy" id="56615"/>
    <lineage>
        <taxon>Eukaryota</taxon>
        <taxon>Fungi</taxon>
        <taxon>Dikarya</taxon>
        <taxon>Basidiomycota</taxon>
        <taxon>Pucciniomycotina</taxon>
        <taxon>Pucciniomycetes</taxon>
        <taxon>Pucciniales</taxon>
        <taxon>Pucciniaceae</taxon>
        <taxon>Puccinia</taxon>
    </lineage>
</organism>
<comment type="caution">
    <text evidence="2">The sequence shown here is derived from an EMBL/GenBank/DDBJ whole genome shotgun (WGS) entry which is preliminary data.</text>
</comment>